<dbReference type="GO" id="GO:0007165">
    <property type="term" value="P:signal transduction"/>
    <property type="evidence" value="ECO:0007669"/>
    <property type="project" value="InterPro"/>
</dbReference>
<dbReference type="GO" id="GO:0004114">
    <property type="term" value="F:3',5'-cyclic-nucleotide phosphodiesterase activity"/>
    <property type="evidence" value="ECO:0007669"/>
    <property type="project" value="InterPro"/>
</dbReference>
<evidence type="ECO:0000313" key="5">
    <source>
        <dbReference type="Proteomes" id="UP000277204"/>
    </source>
</evidence>
<sequence length="270" mass="30854">MAALYSSEGSVLERHHFSQTICVLNTEGCNIFENVSKEQKKVNILTHICILLFTEIIMKLHHLKDYGQLLDHIRDIILATDLSHHLRIMPKLEELSHRGYDGTKSEDHYLLLCLLMTSADLSDQTKSWNNTVYVAKLIYEEFFQQGDMEKSLGHNPVDSMDRERACVPHLQISFLDYIITPLYKVLNNLYPQCSSILDTIEKNRDNWKIILELVEKGDIKGNGSEIFNHNLIEILAQLQVKSTTEPKSVSLAPSIVQPLSSYSSSLKPDK</sequence>
<dbReference type="Proteomes" id="UP000277204">
    <property type="component" value="Unassembled WGS sequence"/>
</dbReference>
<protein>
    <recommendedName>
        <fullName evidence="3">PDEase domain-containing protein</fullName>
    </recommendedName>
</protein>
<name>A0A3P7X621_9TREM</name>
<feature type="domain" description="PDEase" evidence="3">
    <location>
        <begin position="1"/>
        <end position="214"/>
    </location>
</feature>
<evidence type="ECO:0000259" key="3">
    <source>
        <dbReference type="PROSITE" id="PS51845"/>
    </source>
</evidence>
<reference evidence="4 5" key="1">
    <citation type="submission" date="2018-11" db="EMBL/GenBank/DDBJ databases">
        <authorList>
            <consortium name="Pathogen Informatics"/>
        </authorList>
    </citation>
    <scope>NUCLEOTIDE SEQUENCE [LARGE SCALE GENOMIC DNA]</scope>
    <source>
        <strain evidence="4 5">Zambia</strain>
    </source>
</reference>
<accession>A0A3P7X621</accession>
<dbReference type="Gene3D" id="1.10.1300.10">
    <property type="entry name" value="3'5'-cyclic nucleotide phosphodiesterase, catalytic domain"/>
    <property type="match status" value="1"/>
</dbReference>
<organism evidence="4 5">
    <name type="scientific">Schistosoma margrebowiei</name>
    <dbReference type="NCBI Taxonomy" id="48269"/>
    <lineage>
        <taxon>Eukaryota</taxon>
        <taxon>Metazoa</taxon>
        <taxon>Spiralia</taxon>
        <taxon>Lophotrochozoa</taxon>
        <taxon>Platyhelminthes</taxon>
        <taxon>Trematoda</taxon>
        <taxon>Digenea</taxon>
        <taxon>Strigeidida</taxon>
        <taxon>Schistosomatoidea</taxon>
        <taxon>Schistosomatidae</taxon>
        <taxon>Schistosoma</taxon>
    </lineage>
</organism>
<dbReference type="SUPFAM" id="SSF109604">
    <property type="entry name" value="HD-domain/PDEase-like"/>
    <property type="match status" value="1"/>
</dbReference>
<dbReference type="EMBL" id="UZAI01000607">
    <property type="protein sequence ID" value="VDO54824.1"/>
    <property type="molecule type" value="Genomic_DNA"/>
</dbReference>
<gene>
    <name evidence="4" type="ORF">SMRZ_LOCUS2412</name>
</gene>
<dbReference type="Pfam" id="PF00233">
    <property type="entry name" value="PDEase_I"/>
    <property type="match status" value="1"/>
</dbReference>
<dbReference type="GO" id="GO:0046872">
    <property type="term" value="F:metal ion binding"/>
    <property type="evidence" value="ECO:0007669"/>
    <property type="project" value="UniProtKB-KW"/>
</dbReference>
<dbReference type="InterPro" id="IPR002073">
    <property type="entry name" value="PDEase_catalytic_dom"/>
</dbReference>
<evidence type="ECO:0000256" key="1">
    <source>
        <dbReference type="ARBA" id="ARBA00022723"/>
    </source>
</evidence>
<keyword evidence="1" id="KW-0479">Metal-binding</keyword>
<keyword evidence="2" id="KW-0378">Hydrolase</keyword>
<dbReference type="InterPro" id="IPR036971">
    <property type="entry name" value="PDEase_catalytic_dom_sf"/>
</dbReference>
<evidence type="ECO:0000256" key="2">
    <source>
        <dbReference type="ARBA" id="ARBA00022801"/>
    </source>
</evidence>
<dbReference type="PROSITE" id="PS51845">
    <property type="entry name" value="PDEASE_I_2"/>
    <property type="match status" value="1"/>
</dbReference>
<dbReference type="PANTHER" id="PTHR11347">
    <property type="entry name" value="CYCLIC NUCLEOTIDE PHOSPHODIESTERASE"/>
    <property type="match status" value="1"/>
</dbReference>
<evidence type="ECO:0000313" key="4">
    <source>
        <dbReference type="EMBL" id="VDO54824.1"/>
    </source>
</evidence>
<keyword evidence="5" id="KW-1185">Reference proteome</keyword>
<dbReference type="AlphaFoldDB" id="A0A3P7X621"/>
<proteinExistence type="predicted"/>